<evidence type="ECO:0000313" key="2">
    <source>
        <dbReference type="EMBL" id="KAK3778841.1"/>
    </source>
</evidence>
<evidence type="ECO:0000313" key="3">
    <source>
        <dbReference type="Proteomes" id="UP001283361"/>
    </source>
</evidence>
<proteinExistence type="predicted"/>
<sequence length="104" mass="11304">MGKTGLFVELVDGKKQVKEDLIVKLLFGQNGKKGLTVELLDSAKWGILETSKEPRRFPRPKVLTSNEEDLGIGQSPTTAPDGASWFIVFPSCSAPYDPGGLLDQ</sequence>
<keyword evidence="3" id="KW-1185">Reference proteome</keyword>
<evidence type="ECO:0000256" key="1">
    <source>
        <dbReference type="SAM" id="MobiDB-lite"/>
    </source>
</evidence>
<reference evidence="2" key="1">
    <citation type="journal article" date="2023" name="G3 (Bethesda)">
        <title>A reference genome for the long-term kleptoplast-retaining sea slug Elysia crispata morphotype clarki.</title>
        <authorList>
            <person name="Eastman K.E."/>
            <person name="Pendleton A.L."/>
            <person name="Shaikh M.A."/>
            <person name="Suttiyut T."/>
            <person name="Ogas R."/>
            <person name="Tomko P."/>
            <person name="Gavelis G."/>
            <person name="Widhalm J.R."/>
            <person name="Wisecaver J.H."/>
        </authorList>
    </citation>
    <scope>NUCLEOTIDE SEQUENCE</scope>
    <source>
        <strain evidence="2">ECLA1</strain>
    </source>
</reference>
<comment type="caution">
    <text evidence="2">The sequence shown here is derived from an EMBL/GenBank/DDBJ whole genome shotgun (WGS) entry which is preliminary data.</text>
</comment>
<accession>A0AAE1A1N0</accession>
<organism evidence="2 3">
    <name type="scientific">Elysia crispata</name>
    <name type="common">lettuce slug</name>
    <dbReference type="NCBI Taxonomy" id="231223"/>
    <lineage>
        <taxon>Eukaryota</taxon>
        <taxon>Metazoa</taxon>
        <taxon>Spiralia</taxon>
        <taxon>Lophotrochozoa</taxon>
        <taxon>Mollusca</taxon>
        <taxon>Gastropoda</taxon>
        <taxon>Heterobranchia</taxon>
        <taxon>Euthyneura</taxon>
        <taxon>Panpulmonata</taxon>
        <taxon>Sacoglossa</taxon>
        <taxon>Placobranchoidea</taxon>
        <taxon>Plakobranchidae</taxon>
        <taxon>Elysia</taxon>
    </lineage>
</organism>
<name>A0AAE1A1N0_9GAST</name>
<dbReference type="AlphaFoldDB" id="A0AAE1A1N0"/>
<protein>
    <submittedName>
        <fullName evidence="2">Uncharacterized protein</fullName>
    </submittedName>
</protein>
<dbReference type="Proteomes" id="UP001283361">
    <property type="component" value="Unassembled WGS sequence"/>
</dbReference>
<gene>
    <name evidence="2" type="ORF">RRG08_013107</name>
</gene>
<dbReference type="EMBL" id="JAWDGP010002895">
    <property type="protein sequence ID" value="KAK3778841.1"/>
    <property type="molecule type" value="Genomic_DNA"/>
</dbReference>
<feature type="region of interest" description="Disordered" evidence="1">
    <location>
        <begin position="58"/>
        <end position="77"/>
    </location>
</feature>